<dbReference type="InterPro" id="IPR011250">
    <property type="entry name" value="OMP/PagP_B-barrel"/>
</dbReference>
<feature type="signal peptide" evidence="1">
    <location>
        <begin position="1"/>
        <end position="20"/>
    </location>
</feature>
<comment type="caution">
    <text evidence="3">The sequence shown here is derived from an EMBL/GenBank/DDBJ whole genome shotgun (WGS) entry which is preliminary data.</text>
</comment>
<keyword evidence="1" id="KW-0732">Signal</keyword>
<feature type="domain" description="Outer membrane protein beta-barrel" evidence="2">
    <location>
        <begin position="19"/>
        <end position="176"/>
    </location>
</feature>
<gene>
    <name evidence="3" type="ORF">BXY75_1031</name>
</gene>
<organism evidence="3 4">
    <name type="scientific">Ulvibacter antarcticus</name>
    <dbReference type="NCBI Taxonomy" id="442714"/>
    <lineage>
        <taxon>Bacteria</taxon>
        <taxon>Pseudomonadati</taxon>
        <taxon>Bacteroidota</taxon>
        <taxon>Flavobacteriia</taxon>
        <taxon>Flavobacteriales</taxon>
        <taxon>Flavobacteriaceae</taxon>
        <taxon>Ulvibacter</taxon>
    </lineage>
</organism>
<dbReference type="OrthoDB" id="947434at2"/>
<dbReference type="InterPro" id="IPR025665">
    <property type="entry name" value="Beta-barrel_OMP_2"/>
</dbReference>
<dbReference type="EMBL" id="REFC01000012">
    <property type="protein sequence ID" value="RMA64163.1"/>
    <property type="molecule type" value="Genomic_DNA"/>
</dbReference>
<dbReference type="AlphaFoldDB" id="A0A3L9YUH6"/>
<dbReference type="Proteomes" id="UP000271339">
    <property type="component" value="Unassembled WGS sequence"/>
</dbReference>
<evidence type="ECO:0000256" key="1">
    <source>
        <dbReference type="SAM" id="SignalP"/>
    </source>
</evidence>
<reference evidence="3 4" key="1">
    <citation type="submission" date="2018-10" db="EMBL/GenBank/DDBJ databases">
        <title>Genomic Encyclopedia of Archaeal and Bacterial Type Strains, Phase II (KMG-II): from individual species to whole genera.</title>
        <authorList>
            <person name="Goeker M."/>
        </authorList>
    </citation>
    <scope>NUCLEOTIDE SEQUENCE [LARGE SCALE GENOMIC DNA]</scope>
    <source>
        <strain evidence="3 4">DSM 23424</strain>
    </source>
</reference>
<evidence type="ECO:0000313" key="3">
    <source>
        <dbReference type="EMBL" id="RMA64163.1"/>
    </source>
</evidence>
<evidence type="ECO:0000259" key="2">
    <source>
        <dbReference type="Pfam" id="PF13568"/>
    </source>
</evidence>
<dbReference type="SUPFAM" id="SSF56925">
    <property type="entry name" value="OMPA-like"/>
    <property type="match status" value="1"/>
</dbReference>
<sequence length="201" mass="21667">MKKLFLFIALGLFLVTSSFAQGEIRLGVKAGLNLASIGGDAYYTGFGGFNSRTSFHIGGLVEVPVTDKISVQPEILYSSQGSKTNYGFGTTENSKLDYLNIPVMGKYHIIQGLSAELGPVIGILVNAESVDFETGLVGETKDQYKGLDIGIGIGASYRLPMGFFGSLRYNKGVTDINDIKDEDFNAKNQNNVFQVSAGYSF</sequence>
<evidence type="ECO:0000313" key="4">
    <source>
        <dbReference type="Proteomes" id="UP000271339"/>
    </source>
</evidence>
<proteinExistence type="predicted"/>
<feature type="chain" id="PRO_5018163429" evidence="1">
    <location>
        <begin position="21"/>
        <end position="201"/>
    </location>
</feature>
<dbReference type="RefSeq" id="WP_121906634.1">
    <property type="nucleotide sequence ID" value="NZ_REFC01000012.1"/>
</dbReference>
<protein>
    <submittedName>
        <fullName evidence="3">Outer membrane protein with beta-barrel domain</fullName>
    </submittedName>
</protein>
<dbReference type="Pfam" id="PF13568">
    <property type="entry name" value="OMP_b-brl_2"/>
    <property type="match status" value="1"/>
</dbReference>
<accession>A0A3L9YUH6</accession>
<keyword evidence="4" id="KW-1185">Reference proteome</keyword>
<name>A0A3L9YUH6_9FLAO</name>